<keyword evidence="3 9" id="KW-0813">Transport</keyword>
<dbReference type="Pfam" id="PF00528">
    <property type="entry name" value="BPD_transp_1"/>
    <property type="match status" value="1"/>
</dbReference>
<evidence type="ECO:0000256" key="2">
    <source>
        <dbReference type="ARBA" id="ARBA00007069"/>
    </source>
</evidence>
<dbReference type="InterPro" id="IPR035906">
    <property type="entry name" value="MetI-like_sf"/>
</dbReference>
<dbReference type="Gene3D" id="1.10.3720.10">
    <property type="entry name" value="MetI-like"/>
    <property type="match status" value="1"/>
</dbReference>
<dbReference type="PANTHER" id="PTHR30183:SF3">
    <property type="entry name" value="MOLYBDENUM TRANSPORT SYSTEM PERMEASE PROTEIN MODB"/>
    <property type="match status" value="1"/>
</dbReference>
<dbReference type="InterPro" id="IPR011867">
    <property type="entry name" value="ModB_ABC"/>
</dbReference>
<keyword evidence="7 9" id="KW-1133">Transmembrane helix</keyword>
<evidence type="ECO:0000256" key="3">
    <source>
        <dbReference type="ARBA" id="ARBA00022448"/>
    </source>
</evidence>
<name>A0ABU0CW35_9BACI</name>
<evidence type="ECO:0000256" key="4">
    <source>
        <dbReference type="ARBA" id="ARBA00022475"/>
    </source>
</evidence>
<keyword evidence="13" id="KW-1185">Reference proteome</keyword>
<comment type="subcellular location">
    <subcellularLocation>
        <location evidence="1 9">Cell membrane</location>
        <topology evidence="1 9">Multi-pass membrane protein</topology>
    </subcellularLocation>
</comment>
<dbReference type="NCBIfam" id="TIGR02141">
    <property type="entry name" value="modB_ABC"/>
    <property type="match status" value="1"/>
</dbReference>
<feature type="transmembrane region" description="Helical" evidence="9">
    <location>
        <begin position="140"/>
        <end position="161"/>
    </location>
</feature>
<feature type="transmembrane region" description="Helical" evidence="9">
    <location>
        <begin position="47"/>
        <end position="71"/>
    </location>
</feature>
<evidence type="ECO:0000313" key="13">
    <source>
        <dbReference type="Proteomes" id="UP001232445"/>
    </source>
</evidence>
<dbReference type="InterPro" id="IPR000515">
    <property type="entry name" value="MetI-like"/>
</dbReference>
<comment type="caution">
    <text evidence="12">The sequence shown here is derived from an EMBL/GenBank/DDBJ whole genome shotgun (WGS) entry which is preliminary data.</text>
</comment>
<dbReference type="RefSeq" id="WP_307338983.1">
    <property type="nucleotide sequence ID" value="NZ_JAUSUQ010000007.1"/>
</dbReference>
<evidence type="ECO:0000256" key="7">
    <source>
        <dbReference type="ARBA" id="ARBA00022989"/>
    </source>
</evidence>
<keyword evidence="8 9" id="KW-0472">Membrane</keyword>
<accession>A0ABU0CW35</accession>
<evidence type="ECO:0000259" key="11">
    <source>
        <dbReference type="PROSITE" id="PS50928"/>
    </source>
</evidence>
<comment type="function">
    <text evidence="10">Part of the binding-protein-dependent transport system for molybdenum; probably responsible for the translocation of the substrate across the membrane.</text>
</comment>
<evidence type="ECO:0000256" key="1">
    <source>
        <dbReference type="ARBA" id="ARBA00004651"/>
    </source>
</evidence>
<dbReference type="CDD" id="cd06261">
    <property type="entry name" value="TM_PBP2"/>
    <property type="match status" value="1"/>
</dbReference>
<evidence type="ECO:0000256" key="5">
    <source>
        <dbReference type="ARBA" id="ARBA00022505"/>
    </source>
</evidence>
<evidence type="ECO:0000256" key="8">
    <source>
        <dbReference type="ARBA" id="ARBA00023136"/>
    </source>
</evidence>
<evidence type="ECO:0000313" key="12">
    <source>
        <dbReference type="EMBL" id="MDQ0339257.1"/>
    </source>
</evidence>
<evidence type="ECO:0000256" key="10">
    <source>
        <dbReference type="RuleBase" id="RU365097"/>
    </source>
</evidence>
<feature type="transmembrane region" description="Helical" evidence="9">
    <location>
        <begin position="202"/>
        <end position="223"/>
    </location>
</feature>
<reference evidence="12 13" key="1">
    <citation type="submission" date="2023-07" db="EMBL/GenBank/DDBJ databases">
        <title>Genomic Encyclopedia of Type Strains, Phase IV (KMG-IV): sequencing the most valuable type-strain genomes for metagenomic binning, comparative biology and taxonomic classification.</title>
        <authorList>
            <person name="Goeker M."/>
        </authorList>
    </citation>
    <scope>NUCLEOTIDE SEQUENCE [LARGE SCALE GENOMIC DNA]</scope>
    <source>
        <strain evidence="12 13">DSM 17740</strain>
    </source>
</reference>
<gene>
    <name evidence="12" type="ORF">J2S00_002044</name>
</gene>
<protein>
    <recommendedName>
        <fullName evidence="10">Molybdenum transport system permease</fullName>
    </recommendedName>
</protein>
<feature type="transmembrane region" description="Helical" evidence="9">
    <location>
        <begin position="92"/>
        <end position="112"/>
    </location>
</feature>
<dbReference type="Proteomes" id="UP001232445">
    <property type="component" value="Unassembled WGS sequence"/>
</dbReference>
<keyword evidence="5 10" id="KW-0500">Molybdenum</keyword>
<comment type="similarity">
    <text evidence="2 10">Belongs to the binding-protein-dependent transport system permease family. CysTW subfamily.</text>
</comment>
<feature type="domain" description="ABC transmembrane type-1" evidence="11">
    <location>
        <begin position="15"/>
        <end position="224"/>
    </location>
</feature>
<evidence type="ECO:0000256" key="6">
    <source>
        <dbReference type="ARBA" id="ARBA00022692"/>
    </source>
</evidence>
<dbReference type="EMBL" id="JAUSUQ010000007">
    <property type="protein sequence ID" value="MDQ0339257.1"/>
    <property type="molecule type" value="Genomic_DNA"/>
</dbReference>
<dbReference type="PROSITE" id="PS50928">
    <property type="entry name" value="ABC_TM1"/>
    <property type="match status" value="1"/>
</dbReference>
<organism evidence="12 13">
    <name type="scientific">Caldalkalibacillus uzonensis</name>
    <dbReference type="NCBI Taxonomy" id="353224"/>
    <lineage>
        <taxon>Bacteria</taxon>
        <taxon>Bacillati</taxon>
        <taxon>Bacillota</taxon>
        <taxon>Bacilli</taxon>
        <taxon>Bacillales</taxon>
        <taxon>Bacillaceae</taxon>
        <taxon>Caldalkalibacillus</taxon>
    </lineage>
</organism>
<feature type="transmembrane region" description="Helical" evidence="9">
    <location>
        <begin position="21"/>
        <end position="41"/>
    </location>
</feature>
<keyword evidence="4 10" id="KW-1003">Cell membrane</keyword>
<evidence type="ECO:0000256" key="9">
    <source>
        <dbReference type="RuleBase" id="RU363032"/>
    </source>
</evidence>
<sequence>MSQLGAMMTTIFFPLYLSLKVATIATLLGLLFGLMCAWMFTQWQNRWTQVLSLLTTIPLVLPPTVVGYYLLLLIGREGIVGRAIEQWTGSPIVFTWKAAVIAAAIASLPLIIRPVQTAFEGIETEILKAAQLDGANRWQLFVYIMLPLSYRGILAGLVLGFARAMGEFGATLMVAGNIPGQTQTLAIAIYDAVQANRMTDAHLMAVVLSGTTLLMLLVISRLLKRP</sequence>
<keyword evidence="6 9" id="KW-0812">Transmembrane</keyword>
<proteinExistence type="inferred from homology"/>
<dbReference type="PANTHER" id="PTHR30183">
    <property type="entry name" value="MOLYBDENUM TRANSPORT SYSTEM PERMEASE PROTEIN MODB"/>
    <property type="match status" value="1"/>
</dbReference>
<dbReference type="SUPFAM" id="SSF161098">
    <property type="entry name" value="MetI-like"/>
    <property type="match status" value="1"/>
</dbReference>